<dbReference type="AlphaFoldDB" id="A0A9P3UNL8"/>
<evidence type="ECO:0000256" key="2">
    <source>
        <dbReference type="ARBA" id="ARBA00023235"/>
    </source>
</evidence>
<protein>
    <submittedName>
        <fullName evidence="3">PrpF protein</fullName>
    </submittedName>
</protein>
<dbReference type="Gene3D" id="3.10.310.10">
    <property type="entry name" value="Diaminopimelate Epimerase, Chain A, domain 1"/>
    <property type="match status" value="2"/>
</dbReference>
<dbReference type="GO" id="GO:0016853">
    <property type="term" value="F:isomerase activity"/>
    <property type="evidence" value="ECO:0007669"/>
    <property type="project" value="UniProtKB-KW"/>
</dbReference>
<proteinExistence type="inferred from homology"/>
<dbReference type="SUPFAM" id="SSF54506">
    <property type="entry name" value="Diaminopimelate epimerase-like"/>
    <property type="match status" value="2"/>
</dbReference>
<dbReference type="Pfam" id="PF04303">
    <property type="entry name" value="PrpF"/>
    <property type="match status" value="1"/>
</dbReference>
<organism evidence="3 4">
    <name type="scientific">Lyophyllum shimeji</name>
    <name type="common">Hon-shimeji</name>
    <name type="synonym">Tricholoma shimeji</name>
    <dbReference type="NCBI Taxonomy" id="47721"/>
    <lineage>
        <taxon>Eukaryota</taxon>
        <taxon>Fungi</taxon>
        <taxon>Dikarya</taxon>
        <taxon>Basidiomycota</taxon>
        <taxon>Agaricomycotina</taxon>
        <taxon>Agaricomycetes</taxon>
        <taxon>Agaricomycetidae</taxon>
        <taxon>Agaricales</taxon>
        <taxon>Tricholomatineae</taxon>
        <taxon>Lyophyllaceae</taxon>
        <taxon>Lyophyllum</taxon>
    </lineage>
</organism>
<keyword evidence="4" id="KW-1185">Reference proteome</keyword>
<evidence type="ECO:0000313" key="3">
    <source>
        <dbReference type="EMBL" id="GLB38005.1"/>
    </source>
</evidence>
<accession>A0A9P3UNL8</accession>
<evidence type="ECO:0000256" key="1">
    <source>
        <dbReference type="ARBA" id="ARBA00007673"/>
    </source>
</evidence>
<gene>
    <name evidence="3" type="ORF">LshimejAT787_0410560</name>
</gene>
<dbReference type="OrthoDB" id="10267539at2759"/>
<reference evidence="3" key="1">
    <citation type="submission" date="2022-07" db="EMBL/GenBank/DDBJ databases">
        <title>The genome of Lyophyllum shimeji provides insight into the initial evolution of ectomycorrhizal fungal genome.</title>
        <authorList>
            <person name="Kobayashi Y."/>
            <person name="Shibata T."/>
            <person name="Hirakawa H."/>
            <person name="Shigenobu S."/>
            <person name="Nishiyama T."/>
            <person name="Yamada A."/>
            <person name="Hasebe M."/>
            <person name="Kawaguchi M."/>
        </authorList>
    </citation>
    <scope>NUCLEOTIDE SEQUENCE</scope>
    <source>
        <strain evidence="3">AT787</strain>
    </source>
</reference>
<dbReference type="PANTHER" id="PTHR43709">
    <property type="entry name" value="ACONITATE ISOMERASE-RELATED"/>
    <property type="match status" value="1"/>
</dbReference>
<dbReference type="EMBL" id="BRPK01000004">
    <property type="protein sequence ID" value="GLB38005.1"/>
    <property type="molecule type" value="Genomic_DNA"/>
</dbReference>
<comment type="caution">
    <text evidence="3">The sequence shown here is derived from an EMBL/GenBank/DDBJ whole genome shotgun (WGS) entry which is preliminary data.</text>
</comment>
<dbReference type="Proteomes" id="UP001063166">
    <property type="component" value="Unassembled WGS sequence"/>
</dbReference>
<keyword evidence="2" id="KW-0413">Isomerase</keyword>
<name>A0A9P3UNL8_LYOSH</name>
<sequence length="343" mass="36232">MGSPDPEHGRQLNGMGGGVSSLSKICVVGPPSLSQKEQRIDVEYTFVQVGIRDASIDYSGNCGNLSSMIGVFAVDEGICNPHSPGTHATVRSFNTNTQKIIDTTFPVSTTGPPTPLLDNPETTIAGVPGKASTIVLEFVNPAGARTGKLLPTGSPRDNLTILPSPGSDERIVGCSCVDATNPTVFVSYSDLAKFLPIADYINGNAHAVGETLERLRQAAAAKMGLDPSAQAQPKIAIIRAPHTDEDHTQSVDVVVHALSMGVLHKAVPMTVGLCAGVAANIENTLVWETVQKARSGRQDQDMVRIRHPSGVVDVGAQLAEDGMVKSAKVVRTGRRIMKGVVWW</sequence>
<evidence type="ECO:0000313" key="4">
    <source>
        <dbReference type="Proteomes" id="UP001063166"/>
    </source>
</evidence>
<dbReference type="InterPro" id="IPR007400">
    <property type="entry name" value="PrpF-like"/>
</dbReference>
<dbReference type="PANTHER" id="PTHR43709:SF2">
    <property type="entry name" value="DUF453 DOMAIN PROTEIN (AFU_ORTHOLOGUE AFUA_6G00360)"/>
    <property type="match status" value="1"/>
</dbReference>
<comment type="similarity">
    <text evidence="1">Belongs to the PrpF family.</text>
</comment>